<dbReference type="Proteomes" id="UP001481413">
    <property type="component" value="Unassembled WGS sequence"/>
</dbReference>
<gene>
    <name evidence="1" type="ORF">NBRC116585_19750</name>
</gene>
<keyword evidence="2" id="KW-1185">Reference proteome</keyword>
<proteinExistence type="predicted"/>
<evidence type="ECO:0000313" key="2">
    <source>
        <dbReference type="Proteomes" id="UP001481413"/>
    </source>
</evidence>
<comment type="caution">
    <text evidence="1">The sequence shown here is derived from an EMBL/GenBank/DDBJ whole genome shotgun (WGS) entry which is preliminary data.</text>
</comment>
<reference evidence="1 2" key="1">
    <citation type="submission" date="2024-04" db="EMBL/GenBank/DDBJ databases">
        <title>Draft genome sequence of Thalassolituus maritimus NBRC 116585.</title>
        <authorList>
            <person name="Miyakawa T."/>
            <person name="Kusuya Y."/>
            <person name="Miura T."/>
        </authorList>
    </citation>
    <scope>NUCLEOTIDE SEQUENCE [LARGE SCALE GENOMIC DNA]</scope>
    <source>
        <strain evidence="1 2">5NW40-0001</strain>
    </source>
</reference>
<accession>A0ABQ0A0D2</accession>
<organism evidence="1 2">
    <name type="scientific">Thalassolituus maritimus</name>
    <dbReference type="NCBI Taxonomy" id="484498"/>
    <lineage>
        <taxon>Bacteria</taxon>
        <taxon>Pseudomonadati</taxon>
        <taxon>Pseudomonadota</taxon>
        <taxon>Gammaproteobacteria</taxon>
        <taxon>Oceanospirillales</taxon>
        <taxon>Oceanospirillaceae</taxon>
        <taxon>Thalassolituus</taxon>
    </lineage>
</organism>
<evidence type="ECO:0000313" key="1">
    <source>
        <dbReference type="EMBL" id="GAA6145857.1"/>
    </source>
</evidence>
<dbReference type="EMBL" id="BAABWH010000005">
    <property type="protein sequence ID" value="GAA6145857.1"/>
    <property type="molecule type" value="Genomic_DNA"/>
</dbReference>
<sequence length="154" mass="16577">MLSGHSVAETKRPTDPASLAKRVGMTAIYDDGMSNVVAQGFSEDVDYLMDVIDQTGPSDQAPETALMTVLQIALPFLPAFSGYEISGIQYDDPEAERVIFNADATVTLVLPNRIGEIAYRDFKAKDSSGAALGDVIFSDIRLLDNSTLRLIGSD</sequence>
<name>A0ABQ0A0D2_9GAMM</name>
<protein>
    <submittedName>
        <fullName evidence="1">Uncharacterized protein</fullName>
    </submittedName>
</protein>